<reference evidence="1" key="1">
    <citation type="submission" date="2024-06" db="EMBL/GenBank/DDBJ databases">
        <title>Kribbella sp. strain HUAS MG21 genome sequences.</title>
        <authorList>
            <person name="Mo P."/>
        </authorList>
    </citation>
    <scope>NUCLEOTIDE SEQUENCE</scope>
    <source>
        <strain evidence="1">HUAS MG21</strain>
    </source>
</reference>
<organism evidence="1">
    <name type="scientific">Kribbella sp. HUAS MG21</name>
    <dbReference type="NCBI Taxonomy" id="3160966"/>
    <lineage>
        <taxon>Bacteria</taxon>
        <taxon>Bacillati</taxon>
        <taxon>Actinomycetota</taxon>
        <taxon>Actinomycetes</taxon>
        <taxon>Propionibacteriales</taxon>
        <taxon>Kribbellaceae</taxon>
        <taxon>Kribbella</taxon>
    </lineage>
</organism>
<name>A0AAU7TP55_9ACTN</name>
<sequence>MSTPREELHALIDELSDKAAADLLPELRLLKMQTEARTLRAPSSRPWPPAWFGSVDGTPSDFTKHIDEILSAEFGRDSK</sequence>
<gene>
    <name evidence="1" type="ORF">ABN611_19345</name>
</gene>
<proteinExistence type="predicted"/>
<dbReference type="EMBL" id="CP158165">
    <property type="protein sequence ID" value="XBV28543.1"/>
    <property type="molecule type" value="Genomic_DNA"/>
</dbReference>
<protein>
    <submittedName>
        <fullName evidence="1">Uncharacterized protein</fullName>
    </submittedName>
</protein>
<dbReference type="AlphaFoldDB" id="A0AAU7TP55"/>
<accession>A0AAU7TP55</accession>
<dbReference type="RefSeq" id="WP_350281295.1">
    <property type="nucleotide sequence ID" value="NZ_CP158165.1"/>
</dbReference>
<evidence type="ECO:0000313" key="1">
    <source>
        <dbReference type="EMBL" id="XBV28543.1"/>
    </source>
</evidence>